<feature type="transmembrane region" description="Helical" evidence="6">
    <location>
        <begin position="176"/>
        <end position="193"/>
    </location>
</feature>
<protein>
    <submittedName>
        <fullName evidence="8">Major facilitator superfamily transporter</fullName>
    </submittedName>
    <submittedName>
        <fullName evidence="9">Synaptic vesicle 2-related protein</fullName>
    </submittedName>
</protein>
<evidence type="ECO:0000256" key="6">
    <source>
        <dbReference type="SAM" id="Phobius"/>
    </source>
</evidence>
<feature type="domain" description="Major facilitator superfamily (MFS) profile" evidence="7">
    <location>
        <begin position="24"/>
        <end position="443"/>
    </location>
</feature>
<dbReference type="InterPro" id="IPR020846">
    <property type="entry name" value="MFS_dom"/>
</dbReference>
<dbReference type="SUPFAM" id="SSF103473">
    <property type="entry name" value="MFS general substrate transporter"/>
    <property type="match status" value="1"/>
</dbReference>
<reference evidence="9" key="1">
    <citation type="submission" date="2014-11" db="EMBL/GenBank/DDBJ databases">
        <authorList>
            <person name="Hornung B.V."/>
        </authorList>
    </citation>
    <scope>NUCLEOTIDE SEQUENCE</scope>
    <source>
        <strain evidence="9">INE</strain>
    </source>
</reference>
<name>A0A8S0Y2H7_9FIRM</name>
<feature type="transmembrane region" description="Helical" evidence="6">
    <location>
        <begin position="326"/>
        <end position="345"/>
    </location>
</feature>
<feature type="transmembrane region" description="Helical" evidence="6">
    <location>
        <begin position="59"/>
        <end position="78"/>
    </location>
</feature>
<dbReference type="EMBL" id="LR746496">
    <property type="protein sequence ID" value="CAA7600825.1"/>
    <property type="molecule type" value="Genomic_DNA"/>
</dbReference>
<evidence type="ECO:0000313" key="9">
    <source>
        <dbReference type="EMBL" id="CEJ09246.1"/>
    </source>
</evidence>
<feature type="transmembrane region" description="Helical" evidence="6">
    <location>
        <begin position="351"/>
        <end position="374"/>
    </location>
</feature>
<dbReference type="KEGG" id="aacx:DEACI_1478"/>
<evidence type="ECO:0000256" key="5">
    <source>
        <dbReference type="ARBA" id="ARBA00023136"/>
    </source>
</evidence>
<reference evidence="8" key="2">
    <citation type="submission" date="2020-01" db="EMBL/GenBank/DDBJ databases">
        <authorList>
            <person name="Hornung B."/>
        </authorList>
    </citation>
    <scope>NUCLEOTIDE SEQUENCE</scope>
    <source>
        <strain evidence="8">PacBioINE</strain>
    </source>
</reference>
<keyword evidence="2" id="KW-0813">Transport</keyword>
<keyword evidence="4 6" id="KW-1133">Transmembrane helix</keyword>
<feature type="transmembrane region" description="Helical" evidence="6">
    <location>
        <begin position="419"/>
        <end position="440"/>
    </location>
</feature>
<feature type="transmembrane region" description="Helical" evidence="6">
    <location>
        <begin position="298"/>
        <end position="319"/>
    </location>
</feature>
<dbReference type="CDD" id="cd17316">
    <property type="entry name" value="MFS_SV2_like"/>
    <property type="match status" value="1"/>
</dbReference>
<dbReference type="AlphaFoldDB" id="A0A8S0Y2H7"/>
<evidence type="ECO:0000313" key="10">
    <source>
        <dbReference type="Proteomes" id="UP001071230"/>
    </source>
</evidence>
<evidence type="ECO:0000256" key="4">
    <source>
        <dbReference type="ARBA" id="ARBA00022989"/>
    </source>
</evidence>
<evidence type="ECO:0000256" key="3">
    <source>
        <dbReference type="ARBA" id="ARBA00022692"/>
    </source>
</evidence>
<keyword evidence="5 6" id="KW-0472">Membrane</keyword>
<dbReference type="Pfam" id="PF00083">
    <property type="entry name" value="Sugar_tr"/>
    <property type="match status" value="1"/>
</dbReference>
<dbReference type="InterPro" id="IPR005829">
    <property type="entry name" value="Sugar_transporter_CS"/>
</dbReference>
<organism evidence="8">
    <name type="scientific">Acididesulfobacillus acetoxydans</name>
    <dbReference type="NCBI Taxonomy" id="1561005"/>
    <lineage>
        <taxon>Bacteria</taxon>
        <taxon>Bacillati</taxon>
        <taxon>Bacillota</taxon>
        <taxon>Clostridia</taxon>
        <taxon>Eubacteriales</taxon>
        <taxon>Peptococcaceae</taxon>
        <taxon>Acididesulfobacillus</taxon>
    </lineage>
</organism>
<dbReference type="EMBL" id="CDGJ01000117">
    <property type="protein sequence ID" value="CEJ09246.1"/>
    <property type="molecule type" value="Genomic_DNA"/>
</dbReference>
<evidence type="ECO:0000313" key="8">
    <source>
        <dbReference type="EMBL" id="CAA7600825.1"/>
    </source>
</evidence>
<keyword evidence="10" id="KW-1185">Reference proteome</keyword>
<dbReference type="GO" id="GO:0005886">
    <property type="term" value="C:plasma membrane"/>
    <property type="evidence" value="ECO:0007669"/>
    <property type="project" value="UniProtKB-SubCell"/>
</dbReference>
<feature type="transmembrane region" description="Helical" evidence="6">
    <location>
        <begin position="148"/>
        <end position="170"/>
    </location>
</feature>
<feature type="transmembrane region" description="Helical" evidence="6">
    <location>
        <begin position="30"/>
        <end position="53"/>
    </location>
</feature>
<evidence type="ECO:0000256" key="1">
    <source>
        <dbReference type="ARBA" id="ARBA00004651"/>
    </source>
</evidence>
<keyword evidence="3 6" id="KW-0812">Transmembrane</keyword>
<feature type="transmembrane region" description="Helical" evidence="6">
    <location>
        <begin position="90"/>
        <end position="109"/>
    </location>
</feature>
<evidence type="ECO:0000259" key="7">
    <source>
        <dbReference type="PROSITE" id="PS50850"/>
    </source>
</evidence>
<dbReference type="Proteomes" id="UP001071230">
    <property type="component" value="Unassembled WGS sequence"/>
</dbReference>
<accession>A0A8S0Y2H7</accession>
<dbReference type="Gene3D" id="1.20.1250.20">
    <property type="entry name" value="MFS general substrate transporter like domains"/>
    <property type="match status" value="1"/>
</dbReference>
<dbReference type="RefSeq" id="WP_240984432.1">
    <property type="nucleotide sequence ID" value="NZ_CDGJ01000117.1"/>
</dbReference>
<dbReference type="InterPro" id="IPR036259">
    <property type="entry name" value="MFS_trans_sf"/>
</dbReference>
<comment type="subcellular location">
    <subcellularLocation>
        <location evidence="1">Cell membrane</location>
        <topology evidence="1">Multi-pass membrane protein</topology>
    </subcellularLocation>
</comment>
<feature type="transmembrane region" description="Helical" evidence="6">
    <location>
        <begin position="115"/>
        <end position="136"/>
    </location>
</feature>
<dbReference type="PROSITE" id="PS00216">
    <property type="entry name" value="SUGAR_TRANSPORT_1"/>
    <property type="match status" value="1"/>
</dbReference>
<feature type="transmembrane region" description="Helical" evidence="6">
    <location>
        <begin position="395"/>
        <end position="413"/>
    </location>
</feature>
<sequence length="450" mass="49887">MSIGYGSMSNRLDRLPISGFHYKLLRINGFAWAFDAFDTGLITFVVAALAKVWQLNTGQISLILSIGLAGMFLGAIGAGRIADRLGRKTVFQITMLLFAISSILCAISWNWIALLVFRFLVGVGLGGETPVVNSVMGEFIPAESRGKVQGLINTFWALGWLASAVISFFVIPTLGWRWAFIVGALPAFYVWVIRRNLPESPRWLVKRGRLAEAEAIVSDMETRVSKELNKPLPEPVADARDEQPKDHLHVGFILDNHYLRRTIMFWILWFMAMFGYYGLFSWMPTLFVKAGHTMMTSFFYVFIMQLAYVPNQILSAYLMDRVGRKWLLTINLFLAGIATVAYGWALGHGVSTLFVVTLGVFASFFISAIWAITYTYTTESYPTEFRATGIGAASAWSRIGSLLAPLIVGYSLASMGTSGVFMIVAFAFIIAGFVIAILGVETKGKKLDTI</sequence>
<dbReference type="InterPro" id="IPR005828">
    <property type="entry name" value="MFS_sugar_transport-like"/>
</dbReference>
<proteinExistence type="predicted"/>
<evidence type="ECO:0000256" key="2">
    <source>
        <dbReference type="ARBA" id="ARBA00022448"/>
    </source>
</evidence>
<feature type="transmembrane region" description="Helical" evidence="6">
    <location>
        <begin position="263"/>
        <end position="283"/>
    </location>
</feature>
<dbReference type="Proteomes" id="UP000836597">
    <property type="component" value="Chromosome"/>
</dbReference>
<gene>
    <name evidence="8" type="ORF">DEACI_1478</name>
    <name evidence="9" type="ORF">DEACI_3730</name>
</gene>
<dbReference type="PANTHER" id="PTHR23511">
    <property type="entry name" value="SYNAPTIC VESICLE GLYCOPROTEIN 2"/>
    <property type="match status" value="1"/>
</dbReference>
<dbReference type="PROSITE" id="PS50850">
    <property type="entry name" value="MFS"/>
    <property type="match status" value="1"/>
</dbReference>
<dbReference type="GO" id="GO:0022857">
    <property type="term" value="F:transmembrane transporter activity"/>
    <property type="evidence" value="ECO:0007669"/>
    <property type="project" value="InterPro"/>
</dbReference>
<dbReference type="PANTHER" id="PTHR23511:SF34">
    <property type="entry name" value="SYNAPTIC VESICLE GLYCOPROTEIN 2"/>
    <property type="match status" value="1"/>
</dbReference>